<dbReference type="SUPFAM" id="SSF53187">
    <property type="entry name" value="Zn-dependent exopeptidases"/>
    <property type="match status" value="1"/>
</dbReference>
<protein>
    <submittedName>
        <fullName evidence="2">Peptidase M28-like protein</fullName>
    </submittedName>
</protein>
<accession>A0A420DFN9</accession>
<dbReference type="InterPro" id="IPR045175">
    <property type="entry name" value="M28_fam"/>
</dbReference>
<dbReference type="AlphaFoldDB" id="A0A420DFN9"/>
<dbReference type="GO" id="GO:0008235">
    <property type="term" value="F:metalloexopeptidase activity"/>
    <property type="evidence" value="ECO:0007669"/>
    <property type="project" value="InterPro"/>
</dbReference>
<dbReference type="Gene3D" id="3.40.630.10">
    <property type="entry name" value="Zn peptidases"/>
    <property type="match status" value="1"/>
</dbReference>
<comment type="caution">
    <text evidence="2">The sequence shown here is derived from an EMBL/GenBank/DDBJ whole genome shotgun (WGS) entry which is preliminary data.</text>
</comment>
<evidence type="ECO:0000313" key="2">
    <source>
        <dbReference type="EMBL" id="RKE91006.1"/>
    </source>
</evidence>
<dbReference type="InterPro" id="IPR007484">
    <property type="entry name" value="Peptidase_M28"/>
</dbReference>
<dbReference type="EMBL" id="RAQJ01000006">
    <property type="protein sequence ID" value="RKE91006.1"/>
    <property type="molecule type" value="Genomic_DNA"/>
</dbReference>
<sequence length="329" mass="37168">MKNIFALVCIALLFGCKSTIKKDSETLQITSNQLKEIVSYLASDELQGRLAGSVGIDKAATYIENQFKSYGVNPYFDSYRDNFKIQDSINAFNVVGYIEGSDSKLKEEVIIIGAHYDHIGFGQNIKKYGGRLVKKDSISNGANDNATGVSAVLTLANYFATKKSNKRSIIFALFSAEEWGLFGSKHLSEKLKAKQVNLYTMVNFEMIGVPLKGRDYLAFVSGYDLSNMASKLNEYNGSKFIGFSEVSKKYNLFKQSDNYPFYEQFKTPCQTISSCDLSNYDYYHHVDDETELMDYEFMANLMNNTSLAIEKMTNTPTREIVMKPNKNHE</sequence>
<evidence type="ECO:0000313" key="3">
    <source>
        <dbReference type="Proteomes" id="UP000284892"/>
    </source>
</evidence>
<proteinExistence type="predicted"/>
<reference evidence="2 3" key="1">
    <citation type="submission" date="2018-09" db="EMBL/GenBank/DDBJ databases">
        <title>Genomic Encyclopedia of Archaeal and Bacterial Type Strains, Phase II (KMG-II): from individual species to whole genera.</title>
        <authorList>
            <person name="Goeker M."/>
        </authorList>
    </citation>
    <scope>NUCLEOTIDE SEQUENCE [LARGE SCALE GENOMIC DNA]</scope>
    <source>
        <strain evidence="2 3">DSM 26283</strain>
    </source>
</reference>
<feature type="domain" description="Peptidase M28" evidence="1">
    <location>
        <begin position="93"/>
        <end position="304"/>
    </location>
</feature>
<dbReference type="PROSITE" id="PS51257">
    <property type="entry name" value="PROKAR_LIPOPROTEIN"/>
    <property type="match status" value="1"/>
</dbReference>
<dbReference type="OrthoDB" id="9764939at2"/>
<evidence type="ECO:0000259" key="1">
    <source>
        <dbReference type="Pfam" id="PF04389"/>
    </source>
</evidence>
<dbReference type="GO" id="GO:0006508">
    <property type="term" value="P:proteolysis"/>
    <property type="evidence" value="ECO:0007669"/>
    <property type="project" value="InterPro"/>
</dbReference>
<dbReference type="Pfam" id="PF04389">
    <property type="entry name" value="Peptidase_M28"/>
    <property type="match status" value="1"/>
</dbReference>
<dbReference type="RefSeq" id="WP_120202555.1">
    <property type="nucleotide sequence ID" value="NZ_RAQJ01000006.1"/>
</dbReference>
<dbReference type="Proteomes" id="UP000284892">
    <property type="component" value="Unassembled WGS sequence"/>
</dbReference>
<gene>
    <name evidence="2" type="ORF">BXY80_2596</name>
</gene>
<organism evidence="2 3">
    <name type="scientific">Ichthyenterobacterium magnum</name>
    <dbReference type="NCBI Taxonomy" id="1230530"/>
    <lineage>
        <taxon>Bacteria</taxon>
        <taxon>Pseudomonadati</taxon>
        <taxon>Bacteroidota</taxon>
        <taxon>Flavobacteriia</taxon>
        <taxon>Flavobacteriales</taxon>
        <taxon>Flavobacteriaceae</taxon>
        <taxon>Ichthyenterobacterium</taxon>
    </lineage>
</organism>
<dbReference type="PANTHER" id="PTHR12147:SF26">
    <property type="entry name" value="PEPTIDASE M28 DOMAIN-CONTAINING PROTEIN"/>
    <property type="match status" value="1"/>
</dbReference>
<dbReference type="PANTHER" id="PTHR12147">
    <property type="entry name" value="METALLOPEPTIDASE M28 FAMILY MEMBER"/>
    <property type="match status" value="1"/>
</dbReference>
<name>A0A420DFN9_9FLAO</name>
<keyword evidence="3" id="KW-1185">Reference proteome</keyword>